<dbReference type="InterPro" id="IPR001173">
    <property type="entry name" value="Glyco_trans_2-like"/>
</dbReference>
<proteinExistence type="inferred from homology"/>
<keyword evidence="3 5" id="KW-0808">Transferase</keyword>
<dbReference type="AlphaFoldDB" id="A0A6M3JVB1"/>
<dbReference type="CDD" id="cd00761">
    <property type="entry name" value="Glyco_tranf_GTA_type"/>
    <property type="match status" value="1"/>
</dbReference>
<reference evidence="5" key="1">
    <citation type="submission" date="2020-03" db="EMBL/GenBank/DDBJ databases">
        <title>The deep terrestrial virosphere.</title>
        <authorList>
            <person name="Holmfeldt K."/>
            <person name="Nilsson E."/>
            <person name="Simone D."/>
            <person name="Lopez-Fernandez M."/>
            <person name="Wu X."/>
            <person name="de Brujin I."/>
            <person name="Lundin D."/>
            <person name="Andersson A."/>
            <person name="Bertilsson S."/>
            <person name="Dopson M."/>
        </authorList>
    </citation>
    <scope>NUCLEOTIDE SEQUENCE</scope>
    <source>
        <strain evidence="5">MM415A02412</strain>
    </source>
</reference>
<comment type="similarity">
    <text evidence="1">Belongs to the glycosyltransferase 2 family.</text>
</comment>
<dbReference type="Pfam" id="PF00535">
    <property type="entry name" value="Glycos_transf_2"/>
    <property type="match status" value="1"/>
</dbReference>
<feature type="domain" description="Glycosyltransferase 2-like" evidence="4">
    <location>
        <begin position="12"/>
        <end position="117"/>
    </location>
</feature>
<dbReference type="Gene3D" id="3.90.550.10">
    <property type="entry name" value="Spore Coat Polysaccharide Biosynthesis Protein SpsA, Chain A"/>
    <property type="match status" value="2"/>
</dbReference>
<organism evidence="5">
    <name type="scientific">viral metagenome</name>
    <dbReference type="NCBI Taxonomy" id="1070528"/>
    <lineage>
        <taxon>unclassified sequences</taxon>
        <taxon>metagenomes</taxon>
        <taxon>organismal metagenomes</taxon>
    </lineage>
</organism>
<protein>
    <submittedName>
        <fullName evidence="5">Putative glycosyltransferase</fullName>
    </submittedName>
</protein>
<evidence type="ECO:0000259" key="4">
    <source>
        <dbReference type="Pfam" id="PF00535"/>
    </source>
</evidence>
<dbReference type="EMBL" id="MT142018">
    <property type="protein sequence ID" value="QJA73318.1"/>
    <property type="molecule type" value="Genomic_DNA"/>
</dbReference>
<evidence type="ECO:0000256" key="3">
    <source>
        <dbReference type="ARBA" id="ARBA00022679"/>
    </source>
</evidence>
<keyword evidence="2" id="KW-0328">Glycosyltransferase</keyword>
<evidence type="ECO:0000256" key="2">
    <source>
        <dbReference type="ARBA" id="ARBA00022676"/>
    </source>
</evidence>
<dbReference type="PANTHER" id="PTHR43179">
    <property type="entry name" value="RHAMNOSYLTRANSFERASE WBBL"/>
    <property type="match status" value="1"/>
</dbReference>
<accession>A0A6M3JVB1</accession>
<dbReference type="SUPFAM" id="SSF53448">
    <property type="entry name" value="Nucleotide-diphospho-sugar transferases"/>
    <property type="match status" value="2"/>
</dbReference>
<evidence type="ECO:0000313" key="5">
    <source>
        <dbReference type="EMBL" id="QJA73318.1"/>
    </source>
</evidence>
<gene>
    <name evidence="5" type="ORF">MM415A02412_0006</name>
</gene>
<dbReference type="InterPro" id="IPR029044">
    <property type="entry name" value="Nucleotide-diphossugar_trans"/>
</dbReference>
<sequence>MVNLNNLFLTKNSVSDLMKQNDGDFDLTLIDNASSEEGTDAYLDNLAANGVTVIRHKTRVMLNAIWNTFYEATQNPYLCLLNNDVRIPCNFVSDTIAVLDKEQDVGVAVHATNNEQFMDITELKYEVMSGSIRQGWDMTWRRTAYTKIPDCLGVYFGDDFLYAKLYEKGWKAAMIFSSPLIHFLGQSIKSVKTDQFMQDQVGWNTLHLPEFKWSGYSNAKPGALGVYSFKTKLKPLLTVNMVTYARYEEIKQSIEMYLEQTDPRFVLDIWQDGKDDKKRDIVMSFKDPRIHYNENLHRANKYGHDMRNRSIMQCRTEYWCTTNDDNHPSPVFVEEVLKAVPGHDMLRFSVAMGNLPVSVTAPIYTAIRAGCMDNKDYENCVIVLDPNTDAVGRVDACSFVVRTDRVMEVGWRHMEFHGDWLTYEDLIKKGLNVQRLNKVLQIHR</sequence>
<name>A0A6M3JVB1_9ZZZZ</name>
<evidence type="ECO:0000256" key="1">
    <source>
        <dbReference type="ARBA" id="ARBA00006739"/>
    </source>
</evidence>
<dbReference type="PANTHER" id="PTHR43179:SF12">
    <property type="entry name" value="GALACTOFURANOSYLTRANSFERASE GLFT2"/>
    <property type="match status" value="1"/>
</dbReference>
<dbReference type="GO" id="GO:0016757">
    <property type="term" value="F:glycosyltransferase activity"/>
    <property type="evidence" value="ECO:0007669"/>
    <property type="project" value="UniProtKB-KW"/>
</dbReference>